<feature type="compositionally biased region" description="Polar residues" evidence="1">
    <location>
        <begin position="1"/>
        <end position="10"/>
    </location>
</feature>
<reference evidence="3 4" key="1">
    <citation type="submission" date="2019-03" db="EMBL/GenBank/DDBJ databases">
        <title>Sequencing the genomes of 1000 actinobacteria strains.</title>
        <authorList>
            <person name="Klenk H.-P."/>
        </authorList>
    </citation>
    <scope>NUCLEOTIDE SEQUENCE [LARGE SCALE GENOMIC DNA]</scope>
    <source>
        <strain evidence="3 4">DSM 44969</strain>
    </source>
</reference>
<dbReference type="InterPro" id="IPR051049">
    <property type="entry name" value="Dienelactone_hydrolase-like"/>
</dbReference>
<gene>
    <name evidence="3" type="ORF">EV378_4174</name>
</gene>
<dbReference type="SUPFAM" id="SSF53474">
    <property type="entry name" value="alpha/beta-Hydrolases"/>
    <property type="match status" value="1"/>
</dbReference>
<dbReference type="PANTHER" id="PTHR46623">
    <property type="entry name" value="CARBOXYMETHYLENEBUTENOLIDASE-RELATED"/>
    <property type="match status" value="1"/>
</dbReference>
<dbReference type="Pfam" id="PF01738">
    <property type="entry name" value="DLH"/>
    <property type="match status" value="1"/>
</dbReference>
<dbReference type="Proteomes" id="UP000295560">
    <property type="component" value="Unassembled WGS sequence"/>
</dbReference>
<dbReference type="OrthoDB" id="9787933at2"/>
<evidence type="ECO:0000313" key="4">
    <source>
        <dbReference type="Proteomes" id="UP000295560"/>
    </source>
</evidence>
<dbReference type="GO" id="GO:0016787">
    <property type="term" value="F:hydrolase activity"/>
    <property type="evidence" value="ECO:0007669"/>
    <property type="project" value="InterPro"/>
</dbReference>
<dbReference type="Gene3D" id="3.40.50.1820">
    <property type="entry name" value="alpha/beta hydrolase"/>
    <property type="match status" value="1"/>
</dbReference>
<evidence type="ECO:0000313" key="3">
    <source>
        <dbReference type="EMBL" id="TCK20223.1"/>
    </source>
</evidence>
<evidence type="ECO:0000256" key="1">
    <source>
        <dbReference type="SAM" id="MobiDB-lite"/>
    </source>
</evidence>
<accession>A0A4R1HHG5</accession>
<dbReference type="EMBL" id="SMFZ01000002">
    <property type="protein sequence ID" value="TCK20223.1"/>
    <property type="molecule type" value="Genomic_DNA"/>
</dbReference>
<organism evidence="3 4">
    <name type="scientific">Pseudonocardia endophytica</name>
    <dbReference type="NCBI Taxonomy" id="401976"/>
    <lineage>
        <taxon>Bacteria</taxon>
        <taxon>Bacillati</taxon>
        <taxon>Actinomycetota</taxon>
        <taxon>Actinomycetes</taxon>
        <taxon>Pseudonocardiales</taxon>
        <taxon>Pseudonocardiaceae</taxon>
        <taxon>Pseudonocardia</taxon>
    </lineage>
</organism>
<proteinExistence type="predicted"/>
<dbReference type="AlphaFoldDB" id="A0A4R1HHG5"/>
<sequence>MARTDLTISTPDGDAPATLHTPDGAGPWPGVILYVDAGGVRPTMHAMADHLAVLGYAVLLPDVYYRHGDWKPFSMETAFSDASERERLMGMVHGLTSEMVAIDAESYVTALLDRPEVSGTAIGTTGYCMGGVLSLRTAGTQPERVAAAASFHGGNLATEAQDSVHRLADRMRATVYVAAAQDDGSFPAEQYERLDQALSGAGLSYTLETYPAAHGFAVPDNPTHDDEAEQRHWESLHRLYATALSG</sequence>
<name>A0A4R1HHG5_PSEEN</name>
<dbReference type="InterPro" id="IPR029058">
    <property type="entry name" value="AB_hydrolase_fold"/>
</dbReference>
<keyword evidence="4" id="KW-1185">Reference proteome</keyword>
<dbReference type="RefSeq" id="WP_132428819.1">
    <property type="nucleotide sequence ID" value="NZ_SMFZ01000002.1"/>
</dbReference>
<dbReference type="InterPro" id="IPR002925">
    <property type="entry name" value="Dienelactn_hydro"/>
</dbReference>
<comment type="caution">
    <text evidence="3">The sequence shown here is derived from an EMBL/GenBank/DDBJ whole genome shotgun (WGS) entry which is preliminary data.</text>
</comment>
<protein>
    <submittedName>
        <fullName evidence="3">Carboxymethylenebutenolidase</fullName>
    </submittedName>
</protein>
<feature type="domain" description="Dienelactone hydrolase" evidence="2">
    <location>
        <begin position="17"/>
        <end position="240"/>
    </location>
</feature>
<evidence type="ECO:0000259" key="2">
    <source>
        <dbReference type="Pfam" id="PF01738"/>
    </source>
</evidence>
<feature type="region of interest" description="Disordered" evidence="1">
    <location>
        <begin position="1"/>
        <end position="23"/>
    </location>
</feature>
<dbReference type="PANTHER" id="PTHR46623:SF10">
    <property type="entry name" value="CARBOXYMETHYLENEBUTENOLIDASE HOMOLOG"/>
    <property type="match status" value="1"/>
</dbReference>